<keyword evidence="4" id="KW-1185">Reference proteome</keyword>
<feature type="region of interest" description="Disordered" evidence="1">
    <location>
        <begin position="178"/>
        <end position="227"/>
    </location>
</feature>
<name>A0A2K8PRY7_STRLA</name>
<accession>A0A2K8PRY7</accession>
<dbReference type="KEGG" id="slx:SLAV_38695"/>
<proteinExistence type="predicted"/>
<dbReference type="AlphaFoldDB" id="A0A2K8PRY7"/>
<organism evidence="3 4">
    <name type="scientific">Streptomyces lavendulae subsp. lavendulae</name>
    <dbReference type="NCBI Taxonomy" id="58340"/>
    <lineage>
        <taxon>Bacteria</taxon>
        <taxon>Bacillati</taxon>
        <taxon>Actinomycetota</taxon>
        <taxon>Actinomycetes</taxon>
        <taxon>Kitasatosporales</taxon>
        <taxon>Streptomycetaceae</taxon>
        <taxon>Streptomyces</taxon>
    </lineage>
</organism>
<protein>
    <submittedName>
        <fullName evidence="3">Uncharacterized protein</fullName>
    </submittedName>
</protein>
<sequence>MRPVVDVALAAVNVAAVVYVMRGAFKHHHLLAEARRHLAYVLRGRPHRSGLDEEIVQAAIDGYTRPASRRMLTADLRALYPHDTEDQAVLRALTRKRSAAPYERARLAAGALTARVHALRRADRLNSRPRPRTVTVPTTPSPRPSLRPGRRDSRDLEPMTDLVAVEQTSRTLEAAAEMTARLQAGIRERAAARRPAPQPAPATAPPPRPQQPVQPAPGRTPPTGGVA</sequence>
<evidence type="ECO:0000313" key="4">
    <source>
        <dbReference type="Proteomes" id="UP000231791"/>
    </source>
</evidence>
<evidence type="ECO:0000313" key="2">
    <source>
        <dbReference type="EMBL" id="ATZ22069.1"/>
    </source>
</evidence>
<feature type="compositionally biased region" description="Pro residues" evidence="1">
    <location>
        <begin position="196"/>
        <end position="220"/>
    </location>
</feature>
<evidence type="ECO:0000256" key="1">
    <source>
        <dbReference type="SAM" id="MobiDB-lite"/>
    </source>
</evidence>
<reference evidence="3 4" key="1">
    <citation type="submission" date="2017-11" db="EMBL/GenBank/DDBJ databases">
        <title>Complete genome sequence of Streptomyces lavendulae subsp. lavendulae CCM 3239 (formerly 'Streptomyces aureofaciens CCM 3239'), the producer of the angucycline-type antibiotic auricin.</title>
        <authorList>
            <person name="Busche T."/>
            <person name="Novakova R."/>
            <person name="Al'Dilaimi A."/>
            <person name="Homerova D."/>
            <person name="Feckova L."/>
            <person name="Rezuchova B."/>
            <person name="Mingyar E."/>
            <person name="Csolleiova D."/>
            <person name="Bekeova C."/>
            <person name="Winkler A."/>
            <person name="Sevcikova B."/>
            <person name="Kalinowski J."/>
            <person name="Kormanec J."/>
            <person name="Ruckert C."/>
        </authorList>
    </citation>
    <scope>NUCLEOTIDE SEQUENCE [LARGE SCALE GENOMIC DNA]</scope>
    <source>
        <strain evidence="3 4">CCM 3239</strain>
    </source>
</reference>
<dbReference type="EMBL" id="CP024985">
    <property type="protein sequence ID" value="ATZ29502.1"/>
    <property type="molecule type" value="Genomic_DNA"/>
</dbReference>
<evidence type="ECO:0000313" key="3">
    <source>
        <dbReference type="EMBL" id="ATZ29502.1"/>
    </source>
</evidence>
<dbReference type="KEGG" id="slx:SLAV_00695"/>
<dbReference type="EMBL" id="CP024985">
    <property type="protein sequence ID" value="ATZ22069.1"/>
    <property type="molecule type" value="Genomic_DNA"/>
</dbReference>
<feature type="region of interest" description="Disordered" evidence="1">
    <location>
        <begin position="121"/>
        <end position="158"/>
    </location>
</feature>
<gene>
    <name evidence="2" type="ORF">SLAV_00695</name>
    <name evidence="3" type="ORF">SLAV_38695</name>
</gene>
<dbReference type="Proteomes" id="UP000231791">
    <property type="component" value="Chromosome"/>
</dbReference>